<organism evidence="1 2">
    <name type="scientific">Pseudocercospora fijiensis (strain CIRAD86)</name>
    <name type="common">Black leaf streak disease fungus</name>
    <name type="synonym">Mycosphaerella fijiensis</name>
    <dbReference type="NCBI Taxonomy" id="383855"/>
    <lineage>
        <taxon>Eukaryota</taxon>
        <taxon>Fungi</taxon>
        <taxon>Dikarya</taxon>
        <taxon>Ascomycota</taxon>
        <taxon>Pezizomycotina</taxon>
        <taxon>Dothideomycetes</taxon>
        <taxon>Dothideomycetidae</taxon>
        <taxon>Mycosphaerellales</taxon>
        <taxon>Mycosphaerellaceae</taxon>
        <taxon>Pseudocercospora</taxon>
    </lineage>
</organism>
<dbReference type="Proteomes" id="UP000016932">
    <property type="component" value="Unassembled WGS sequence"/>
</dbReference>
<reference evidence="1 2" key="1">
    <citation type="journal article" date="2012" name="PLoS Pathog.">
        <title>Diverse lifestyles and strategies of plant pathogenesis encoded in the genomes of eighteen Dothideomycetes fungi.</title>
        <authorList>
            <person name="Ohm R.A."/>
            <person name="Feau N."/>
            <person name="Henrissat B."/>
            <person name="Schoch C.L."/>
            <person name="Horwitz B.A."/>
            <person name="Barry K.W."/>
            <person name="Condon B.J."/>
            <person name="Copeland A.C."/>
            <person name="Dhillon B."/>
            <person name="Glaser F."/>
            <person name="Hesse C.N."/>
            <person name="Kosti I."/>
            <person name="LaButti K."/>
            <person name="Lindquist E.A."/>
            <person name="Lucas S."/>
            <person name="Salamov A.A."/>
            <person name="Bradshaw R.E."/>
            <person name="Ciuffetti L."/>
            <person name="Hamelin R.C."/>
            <person name="Kema G.H.J."/>
            <person name="Lawrence C."/>
            <person name="Scott J.A."/>
            <person name="Spatafora J.W."/>
            <person name="Turgeon B.G."/>
            <person name="de Wit P.J.G.M."/>
            <person name="Zhong S."/>
            <person name="Goodwin S.B."/>
            <person name="Grigoriev I.V."/>
        </authorList>
    </citation>
    <scope>NUCLEOTIDE SEQUENCE [LARGE SCALE GENOMIC DNA]</scope>
    <source>
        <strain evidence="1 2">CIRAD86</strain>
    </source>
</reference>
<dbReference type="KEGG" id="pfj:MYCFIDRAFT_178320"/>
<dbReference type="HOGENOM" id="CLU_552229_0_0_1"/>
<dbReference type="EMBL" id="KB446562">
    <property type="protein sequence ID" value="EME79761.1"/>
    <property type="molecule type" value="Genomic_DNA"/>
</dbReference>
<dbReference type="RefSeq" id="XP_007930398.1">
    <property type="nucleotide sequence ID" value="XM_007932207.1"/>
</dbReference>
<evidence type="ECO:0000313" key="2">
    <source>
        <dbReference type="Proteomes" id="UP000016932"/>
    </source>
</evidence>
<gene>
    <name evidence="1" type="ORF">MYCFIDRAFT_178320</name>
</gene>
<evidence type="ECO:0000313" key="1">
    <source>
        <dbReference type="EMBL" id="EME79761.1"/>
    </source>
</evidence>
<keyword evidence="2" id="KW-1185">Reference proteome</keyword>
<sequence length="494" mass="55187">MYAIRGLQLPHFFFRLSLTFKSLSCSSFHPKYPTSTPSLNPSIILQYLVSNILLLRSPSPSHEACPAVETIPLSAAAKNLHERINRRNHEIFSMHVTRHPTPRNPRIPFRNFGCRDSSAASGESEGIEITRTGLGRKNPPGGGGGGGGGGGFILFYSAEFFGCRVSISTSWQHLEDDIRNSHRGKHGVILRLLVSLPSSRTSQGRLRRLTSGRIELFVSLCDAWVSVRLQVASLKAQPTSDSLTNWMLSKIRDAAALRDSMSGLNLVNAGEGLLEGTPYTGRSVHHGSDVEQLISLLASVDHLDFSTVQYGHKPTARQRLRKQLKRLLKQLDYFEVNRKLRDRSYSILPCENYELCKVGEFVKCPVPEVLGNQRVTYEDWKCLSSPFGSIYFEERPQLVTRRFRDRCLTPVCTPRSGRGFIHGRADLVRLVSLNDSLETLPGEYHPPIEIVRGSLTRETCLELKFNGLGAYLIRPGASKVCRLQVICWSADTIS</sequence>
<dbReference type="GeneID" id="19333925"/>
<protein>
    <submittedName>
        <fullName evidence="1">Uncharacterized protein</fullName>
    </submittedName>
</protein>
<dbReference type="AlphaFoldDB" id="M3A589"/>
<proteinExistence type="predicted"/>
<name>M3A589_PSEFD</name>
<dbReference type="VEuPathDB" id="FungiDB:MYCFIDRAFT_178320"/>
<accession>M3A589</accession>